<dbReference type="PANTHER" id="PTHR35535:SF1">
    <property type="entry name" value="HEAT SHOCK PROTEIN HSLJ"/>
    <property type="match status" value="1"/>
</dbReference>
<dbReference type="EMBL" id="BMXB01000005">
    <property type="protein sequence ID" value="GHA35974.1"/>
    <property type="molecule type" value="Genomic_DNA"/>
</dbReference>
<reference evidence="3" key="1">
    <citation type="journal article" date="2014" name="Int. J. Syst. Evol. Microbiol.">
        <title>Complete genome sequence of Corynebacterium casei LMG S-19264T (=DSM 44701T), isolated from a smear-ripened cheese.</title>
        <authorList>
            <consortium name="US DOE Joint Genome Institute (JGI-PGF)"/>
            <person name="Walter F."/>
            <person name="Albersmeier A."/>
            <person name="Kalinowski J."/>
            <person name="Ruckert C."/>
        </authorList>
    </citation>
    <scope>NUCLEOTIDE SEQUENCE</scope>
    <source>
        <strain evidence="3">KCTC 12719</strain>
    </source>
</reference>
<dbReference type="Pfam" id="PF03724">
    <property type="entry name" value="META"/>
    <property type="match status" value="1"/>
</dbReference>
<evidence type="ECO:0000313" key="3">
    <source>
        <dbReference type="EMBL" id="GHA35974.1"/>
    </source>
</evidence>
<evidence type="ECO:0000259" key="2">
    <source>
        <dbReference type="Pfam" id="PF03724"/>
    </source>
</evidence>
<evidence type="ECO:0000256" key="1">
    <source>
        <dbReference type="SAM" id="SignalP"/>
    </source>
</evidence>
<sequence length="133" mass="14898">MRALLFILAVIFSVSCANTADTVSDEVLDGEYQLTGLRGNSFSEEIVFSFNPIGNIISGNTGCNQFSANFYQEGRDVNFTTPISTRKYCEGKMKTEQRILESFEEATKFIRTGDEFTFFSEGNRPLITLTKSN</sequence>
<feature type="signal peptide" evidence="1">
    <location>
        <begin position="1"/>
        <end position="19"/>
    </location>
</feature>
<dbReference type="PANTHER" id="PTHR35535">
    <property type="entry name" value="HEAT SHOCK PROTEIN HSLJ"/>
    <property type="match status" value="1"/>
</dbReference>
<reference evidence="3" key="2">
    <citation type="submission" date="2020-09" db="EMBL/GenBank/DDBJ databases">
        <authorList>
            <person name="Sun Q."/>
            <person name="Kim S."/>
        </authorList>
    </citation>
    <scope>NUCLEOTIDE SEQUENCE</scope>
    <source>
        <strain evidence="3">KCTC 12719</strain>
    </source>
</reference>
<dbReference type="Gene3D" id="2.40.128.270">
    <property type="match status" value="1"/>
</dbReference>
<dbReference type="RefSeq" id="WP_189604288.1">
    <property type="nucleotide sequence ID" value="NZ_BMXB01000005.1"/>
</dbReference>
<dbReference type="Proteomes" id="UP000610456">
    <property type="component" value="Unassembled WGS sequence"/>
</dbReference>
<dbReference type="AlphaFoldDB" id="A0A918SDA9"/>
<dbReference type="InterPro" id="IPR038670">
    <property type="entry name" value="HslJ-like_sf"/>
</dbReference>
<protein>
    <recommendedName>
        <fullName evidence="2">DUF306 domain-containing protein</fullName>
    </recommendedName>
</protein>
<gene>
    <name evidence="3" type="ORF">GCM10007103_16790</name>
</gene>
<organism evidence="3 4">
    <name type="scientific">Salinimicrobium marinum</name>
    <dbReference type="NCBI Taxonomy" id="680283"/>
    <lineage>
        <taxon>Bacteria</taxon>
        <taxon>Pseudomonadati</taxon>
        <taxon>Bacteroidota</taxon>
        <taxon>Flavobacteriia</taxon>
        <taxon>Flavobacteriales</taxon>
        <taxon>Flavobacteriaceae</taxon>
        <taxon>Salinimicrobium</taxon>
    </lineage>
</organism>
<proteinExistence type="predicted"/>
<name>A0A918SDA9_9FLAO</name>
<dbReference type="PROSITE" id="PS51257">
    <property type="entry name" value="PROKAR_LIPOPROTEIN"/>
    <property type="match status" value="1"/>
</dbReference>
<feature type="domain" description="DUF306" evidence="2">
    <location>
        <begin position="28"/>
        <end position="128"/>
    </location>
</feature>
<keyword evidence="4" id="KW-1185">Reference proteome</keyword>
<keyword evidence="1" id="KW-0732">Signal</keyword>
<dbReference type="InterPro" id="IPR005184">
    <property type="entry name" value="DUF306_Meta_HslJ"/>
</dbReference>
<comment type="caution">
    <text evidence="3">The sequence shown here is derived from an EMBL/GenBank/DDBJ whole genome shotgun (WGS) entry which is preliminary data.</text>
</comment>
<dbReference type="InterPro" id="IPR053147">
    <property type="entry name" value="Hsp_HslJ-like"/>
</dbReference>
<feature type="chain" id="PRO_5037264846" description="DUF306 domain-containing protein" evidence="1">
    <location>
        <begin position="20"/>
        <end position="133"/>
    </location>
</feature>
<evidence type="ECO:0000313" key="4">
    <source>
        <dbReference type="Proteomes" id="UP000610456"/>
    </source>
</evidence>
<accession>A0A918SDA9</accession>